<dbReference type="GO" id="GO:0003677">
    <property type="term" value="F:DNA binding"/>
    <property type="evidence" value="ECO:0007669"/>
    <property type="project" value="UniProtKB-KW"/>
</dbReference>
<accession>A0A072PZ09</accession>
<dbReference type="GeneID" id="25277356"/>
<keyword evidence="2" id="KW-0805">Transcription regulation</keyword>
<proteinExistence type="predicted"/>
<evidence type="ECO:0000256" key="6">
    <source>
        <dbReference type="SAM" id="MobiDB-lite"/>
    </source>
</evidence>
<comment type="caution">
    <text evidence="8">The sequence shown here is derived from an EMBL/GenBank/DDBJ whole genome shotgun (WGS) entry which is preliminary data.</text>
</comment>
<dbReference type="SUPFAM" id="SSF57701">
    <property type="entry name" value="Zn2/Cys6 DNA-binding domain"/>
    <property type="match status" value="1"/>
</dbReference>
<feature type="domain" description="Zn(2)-C6 fungal-type" evidence="7">
    <location>
        <begin position="17"/>
        <end position="47"/>
    </location>
</feature>
<dbReference type="VEuPathDB" id="FungiDB:A1O9_02412"/>
<dbReference type="Proteomes" id="UP000027920">
    <property type="component" value="Unassembled WGS sequence"/>
</dbReference>
<dbReference type="PANTHER" id="PTHR47425">
    <property type="entry name" value="FARB-RELATED"/>
    <property type="match status" value="1"/>
</dbReference>
<dbReference type="InterPro" id="IPR001138">
    <property type="entry name" value="Zn2Cys6_DnaBD"/>
</dbReference>
<dbReference type="GO" id="GO:0008270">
    <property type="term" value="F:zinc ion binding"/>
    <property type="evidence" value="ECO:0007669"/>
    <property type="project" value="InterPro"/>
</dbReference>
<keyword evidence="3" id="KW-0238">DNA-binding</keyword>
<dbReference type="Pfam" id="PF00172">
    <property type="entry name" value="Zn_clus"/>
    <property type="match status" value="1"/>
</dbReference>
<keyword evidence="1" id="KW-0479">Metal-binding</keyword>
<evidence type="ECO:0000256" key="3">
    <source>
        <dbReference type="ARBA" id="ARBA00023125"/>
    </source>
</evidence>
<dbReference type="Pfam" id="PF04082">
    <property type="entry name" value="Fungal_trans"/>
    <property type="match status" value="1"/>
</dbReference>
<dbReference type="RefSeq" id="XP_013263440.1">
    <property type="nucleotide sequence ID" value="XM_013407986.1"/>
</dbReference>
<dbReference type="PROSITE" id="PS50048">
    <property type="entry name" value="ZN2_CY6_FUNGAL_2"/>
    <property type="match status" value="1"/>
</dbReference>
<evidence type="ECO:0000256" key="1">
    <source>
        <dbReference type="ARBA" id="ARBA00022723"/>
    </source>
</evidence>
<dbReference type="GO" id="GO:0000981">
    <property type="term" value="F:DNA-binding transcription factor activity, RNA polymerase II-specific"/>
    <property type="evidence" value="ECO:0007669"/>
    <property type="project" value="InterPro"/>
</dbReference>
<feature type="region of interest" description="Disordered" evidence="6">
    <location>
        <begin position="56"/>
        <end position="78"/>
    </location>
</feature>
<dbReference type="HOGENOM" id="CLU_006329_1_4_1"/>
<dbReference type="SMART" id="SM00066">
    <property type="entry name" value="GAL4"/>
    <property type="match status" value="1"/>
</dbReference>
<reference evidence="8 9" key="1">
    <citation type="submission" date="2013-03" db="EMBL/GenBank/DDBJ databases">
        <title>The Genome Sequence of Exophiala aquamarina CBS 119918.</title>
        <authorList>
            <consortium name="The Broad Institute Genomics Platform"/>
            <person name="Cuomo C."/>
            <person name="de Hoog S."/>
            <person name="Gorbushina A."/>
            <person name="Walker B."/>
            <person name="Young S.K."/>
            <person name="Zeng Q."/>
            <person name="Gargeya S."/>
            <person name="Fitzgerald M."/>
            <person name="Haas B."/>
            <person name="Abouelleil A."/>
            <person name="Allen A.W."/>
            <person name="Alvarado L."/>
            <person name="Arachchi H.M."/>
            <person name="Berlin A.M."/>
            <person name="Chapman S.B."/>
            <person name="Gainer-Dewar J."/>
            <person name="Goldberg J."/>
            <person name="Griggs A."/>
            <person name="Gujja S."/>
            <person name="Hansen M."/>
            <person name="Howarth C."/>
            <person name="Imamovic A."/>
            <person name="Ireland A."/>
            <person name="Larimer J."/>
            <person name="McCowan C."/>
            <person name="Murphy C."/>
            <person name="Pearson M."/>
            <person name="Poon T.W."/>
            <person name="Priest M."/>
            <person name="Roberts A."/>
            <person name="Saif S."/>
            <person name="Shea T."/>
            <person name="Sisk P."/>
            <person name="Sykes S."/>
            <person name="Wortman J."/>
            <person name="Nusbaum C."/>
            <person name="Birren B."/>
        </authorList>
    </citation>
    <scope>NUCLEOTIDE SEQUENCE [LARGE SCALE GENOMIC DNA]</scope>
    <source>
        <strain evidence="8 9">CBS 119918</strain>
    </source>
</reference>
<sequence length="736" mass="83029">MSSSTTKRTAKRRAPKACERCRIRKVRCDIVHRDDQCTNCALDEVECIDTLSRRQAKENRTTKDKPKMRKVQPARSSLQELEDNTIIWDSLAAGPELVSPPSTAVNFSPDANCPAVLGAVQNPPHIEDHFPDFTLGLLKDGDLENHTGIPSPATSLEKPIAPGNVGASQIGDLVLPSFIAPINSERCIQHWEFLHAQGAFNILDEKLRNVILTSYVHYVHPQLPVVDIHEILQALATNGRDYKISLLLLQAMLLSGCSFVEMEYIRAAGFESRMALKKELADRVRLLYDFDSEVDRLTLVQALILMTCWQEKGDEVKHLRHWIGIAYNISVFIGLNKDPAVSSLSPRRKHLWKRVWWSCYIRDRMLALGLRHPPIIPEEDCESPDLVLDDFDIRPATSDVLSAFNHCGLLHDLDQQHRLAEVCIAQQQLCHNISKILRTRFQTIVPKLGCTSTRTLVSAPKISRTNSSPVQTCAFELTAWFRDLPDQLKYRSPSSLQFAPEQHLLMFHCALLNLFYYALVCILHRPWPPPIARALPASELCSQRTSRHAANAIISILRDLQFQEMIHLLPTSGITCLLQAAVTHLCDAATSLNSLRDRSRYQLETCLEYLDSLMEVHIYSHCAKSFLVSAAAKLYQDPKFNRAIEVSTETQPCQRWESFHCSPSKLPSPYDLFLLQDSSHSIACEPATDIGIKEEMNAEAATQDDLLDVFDYSLLDLSPDLFFNLGPGDFDHVLSN</sequence>
<evidence type="ECO:0000259" key="7">
    <source>
        <dbReference type="PROSITE" id="PS50048"/>
    </source>
</evidence>
<dbReference type="GO" id="GO:0006351">
    <property type="term" value="P:DNA-templated transcription"/>
    <property type="evidence" value="ECO:0007669"/>
    <property type="project" value="InterPro"/>
</dbReference>
<dbReference type="Gene3D" id="4.10.240.10">
    <property type="entry name" value="Zn(2)-C6 fungal-type DNA-binding domain"/>
    <property type="match status" value="1"/>
</dbReference>
<feature type="compositionally biased region" description="Basic and acidic residues" evidence="6">
    <location>
        <begin position="56"/>
        <end position="65"/>
    </location>
</feature>
<dbReference type="EMBL" id="AMGV01000002">
    <property type="protein sequence ID" value="KEF60850.1"/>
    <property type="molecule type" value="Genomic_DNA"/>
</dbReference>
<keyword evidence="9" id="KW-1185">Reference proteome</keyword>
<dbReference type="InterPro" id="IPR052761">
    <property type="entry name" value="Fungal_Detox/Toxin_TFs"/>
</dbReference>
<dbReference type="PROSITE" id="PS00463">
    <property type="entry name" value="ZN2_CY6_FUNGAL_1"/>
    <property type="match status" value="1"/>
</dbReference>
<dbReference type="CDD" id="cd12148">
    <property type="entry name" value="fungal_TF_MHR"/>
    <property type="match status" value="1"/>
</dbReference>
<name>A0A072PZ09_9EURO</name>
<protein>
    <recommendedName>
        <fullName evidence="7">Zn(2)-C6 fungal-type domain-containing protein</fullName>
    </recommendedName>
</protein>
<dbReference type="SMART" id="SM00906">
    <property type="entry name" value="Fungal_trans"/>
    <property type="match status" value="1"/>
</dbReference>
<keyword evidence="4" id="KW-0804">Transcription</keyword>
<evidence type="ECO:0000256" key="4">
    <source>
        <dbReference type="ARBA" id="ARBA00023163"/>
    </source>
</evidence>
<dbReference type="InterPro" id="IPR036864">
    <property type="entry name" value="Zn2-C6_fun-type_DNA-bd_sf"/>
</dbReference>
<dbReference type="InterPro" id="IPR007219">
    <property type="entry name" value="XnlR_reg_dom"/>
</dbReference>
<evidence type="ECO:0000256" key="2">
    <source>
        <dbReference type="ARBA" id="ARBA00023015"/>
    </source>
</evidence>
<dbReference type="CDD" id="cd00067">
    <property type="entry name" value="GAL4"/>
    <property type="match status" value="1"/>
</dbReference>
<evidence type="ECO:0000256" key="5">
    <source>
        <dbReference type="ARBA" id="ARBA00023242"/>
    </source>
</evidence>
<keyword evidence="5" id="KW-0539">Nucleus</keyword>
<dbReference type="OrthoDB" id="5121955at2759"/>
<organism evidence="8 9">
    <name type="scientific">Exophiala aquamarina CBS 119918</name>
    <dbReference type="NCBI Taxonomy" id="1182545"/>
    <lineage>
        <taxon>Eukaryota</taxon>
        <taxon>Fungi</taxon>
        <taxon>Dikarya</taxon>
        <taxon>Ascomycota</taxon>
        <taxon>Pezizomycotina</taxon>
        <taxon>Eurotiomycetes</taxon>
        <taxon>Chaetothyriomycetidae</taxon>
        <taxon>Chaetothyriales</taxon>
        <taxon>Herpotrichiellaceae</taxon>
        <taxon>Exophiala</taxon>
    </lineage>
</organism>
<dbReference type="PANTHER" id="PTHR47425:SF3">
    <property type="entry name" value="ZN(II)2CYS6 TRANSCRIPTION FACTOR (EUROFUNG)"/>
    <property type="match status" value="1"/>
</dbReference>
<dbReference type="STRING" id="1182545.A0A072PZ09"/>
<dbReference type="AlphaFoldDB" id="A0A072PZ09"/>
<evidence type="ECO:0000313" key="8">
    <source>
        <dbReference type="EMBL" id="KEF60850.1"/>
    </source>
</evidence>
<evidence type="ECO:0000313" key="9">
    <source>
        <dbReference type="Proteomes" id="UP000027920"/>
    </source>
</evidence>
<gene>
    <name evidence="8" type="ORF">A1O9_02412</name>
</gene>